<comment type="caution">
    <text evidence="1">The sequence shown here is derived from an EMBL/GenBank/DDBJ whole genome shotgun (WGS) entry which is preliminary data.</text>
</comment>
<sequence>MSAKHIQKSTEDNSGSDTASFDLFVNSDAEHRFANCISAKLFHTERGFVFNMKDTTMNIPDDFARIVIGVGWEKLAKHPASYCWNKVGSATILPQEF</sequence>
<dbReference type="AlphaFoldDB" id="A0A392RB83"/>
<protein>
    <submittedName>
        <fullName evidence="1">Uncharacterized protein</fullName>
    </submittedName>
</protein>
<proteinExistence type="predicted"/>
<organism evidence="1 2">
    <name type="scientific">Trifolium medium</name>
    <dbReference type="NCBI Taxonomy" id="97028"/>
    <lineage>
        <taxon>Eukaryota</taxon>
        <taxon>Viridiplantae</taxon>
        <taxon>Streptophyta</taxon>
        <taxon>Embryophyta</taxon>
        <taxon>Tracheophyta</taxon>
        <taxon>Spermatophyta</taxon>
        <taxon>Magnoliopsida</taxon>
        <taxon>eudicotyledons</taxon>
        <taxon>Gunneridae</taxon>
        <taxon>Pentapetalae</taxon>
        <taxon>rosids</taxon>
        <taxon>fabids</taxon>
        <taxon>Fabales</taxon>
        <taxon>Fabaceae</taxon>
        <taxon>Papilionoideae</taxon>
        <taxon>50 kb inversion clade</taxon>
        <taxon>NPAAA clade</taxon>
        <taxon>Hologalegina</taxon>
        <taxon>IRL clade</taxon>
        <taxon>Trifolieae</taxon>
        <taxon>Trifolium</taxon>
    </lineage>
</organism>
<name>A0A392RB83_9FABA</name>
<evidence type="ECO:0000313" key="1">
    <source>
        <dbReference type="EMBL" id="MCI33106.1"/>
    </source>
</evidence>
<keyword evidence="2" id="KW-1185">Reference proteome</keyword>
<reference evidence="1 2" key="1">
    <citation type="journal article" date="2018" name="Front. Plant Sci.">
        <title>Red Clover (Trifolium pratense) and Zigzag Clover (T. medium) - A Picture of Genomic Similarities and Differences.</title>
        <authorList>
            <person name="Dluhosova J."/>
            <person name="Istvanek J."/>
            <person name="Nedelnik J."/>
            <person name="Repkova J."/>
        </authorList>
    </citation>
    <scope>NUCLEOTIDE SEQUENCE [LARGE SCALE GENOMIC DNA]</scope>
    <source>
        <strain evidence="2">cv. 10/8</strain>
        <tissue evidence="1">Leaf</tissue>
    </source>
</reference>
<accession>A0A392RB83</accession>
<evidence type="ECO:0000313" key="2">
    <source>
        <dbReference type="Proteomes" id="UP000265520"/>
    </source>
</evidence>
<dbReference type="Proteomes" id="UP000265520">
    <property type="component" value="Unassembled WGS sequence"/>
</dbReference>
<dbReference type="EMBL" id="LXQA010201577">
    <property type="protein sequence ID" value="MCI33106.1"/>
    <property type="molecule type" value="Genomic_DNA"/>
</dbReference>